<proteinExistence type="predicted"/>
<organism evidence="1 2">
    <name type="scientific">Mycolicibacterium canariasense</name>
    <name type="common">Mycobacterium canariasense</name>
    <dbReference type="NCBI Taxonomy" id="228230"/>
    <lineage>
        <taxon>Bacteria</taxon>
        <taxon>Bacillati</taxon>
        <taxon>Actinomycetota</taxon>
        <taxon>Actinomycetes</taxon>
        <taxon>Mycobacteriales</taxon>
        <taxon>Mycobacteriaceae</taxon>
        <taxon>Mycolicibacterium</taxon>
    </lineage>
</organism>
<reference evidence="2" key="2">
    <citation type="submission" date="2016-02" db="EMBL/GenBank/DDBJ databases">
        <title>Draft genome sequence of five rapidly growing Mycobacterium species.</title>
        <authorList>
            <person name="Katahira K."/>
            <person name="Gotou Y."/>
            <person name="Iida K."/>
            <person name="Ogura Y."/>
            <person name="Hayashi T."/>
        </authorList>
    </citation>
    <scope>NUCLEOTIDE SEQUENCE [LARGE SCALE GENOMIC DNA]</scope>
    <source>
        <strain evidence="2">JCM15298</strain>
    </source>
</reference>
<sequence length="112" mass="12260">SESNRGRIDRDGATISVRKSLLTDLTDRWDVVDRAHYALRWGNFDALHADLVAEVTRLRAALGEAWDDGNATGLDGWVGPGRGGHLPVDDQAVLNRDRCIARLVKEPVATDA</sequence>
<dbReference type="RefSeq" id="WP_201029623.1">
    <property type="nucleotide sequence ID" value="NZ_BCSY01000098.1"/>
</dbReference>
<keyword evidence="2" id="KW-1185">Reference proteome</keyword>
<evidence type="ECO:0000313" key="1">
    <source>
        <dbReference type="EMBL" id="GAS98776.1"/>
    </source>
</evidence>
<dbReference type="EMBL" id="BCSY01000098">
    <property type="protein sequence ID" value="GAS98776.1"/>
    <property type="molecule type" value="Genomic_DNA"/>
</dbReference>
<protein>
    <submittedName>
        <fullName evidence="1">Gp81</fullName>
    </submittedName>
</protein>
<reference evidence="2" key="1">
    <citation type="journal article" date="2016" name="Genome Announc.">
        <title>Draft Genome Sequences of Five Rapidly Growing Mycobacterium Species, M. thermoresistibile, M. fortuitum subsp. acetamidolyticum, M. canariasense, M. brisbanense, and M. novocastrense.</title>
        <authorList>
            <person name="Katahira K."/>
            <person name="Ogura Y."/>
            <person name="Gotoh Y."/>
            <person name="Hayashi T."/>
        </authorList>
    </citation>
    <scope>NUCLEOTIDE SEQUENCE [LARGE SCALE GENOMIC DNA]</scope>
    <source>
        <strain evidence="2">JCM15298</strain>
    </source>
</reference>
<evidence type="ECO:0000313" key="2">
    <source>
        <dbReference type="Proteomes" id="UP000069443"/>
    </source>
</evidence>
<feature type="non-terminal residue" evidence="1">
    <location>
        <position position="1"/>
    </location>
</feature>
<accession>A0A100WIL5</accession>
<dbReference type="AlphaFoldDB" id="A0A100WIL5"/>
<gene>
    <name evidence="1" type="ORF">RMCC_5741</name>
</gene>
<dbReference type="Proteomes" id="UP000069443">
    <property type="component" value="Unassembled WGS sequence"/>
</dbReference>
<comment type="caution">
    <text evidence="1">The sequence shown here is derived from an EMBL/GenBank/DDBJ whole genome shotgun (WGS) entry which is preliminary data.</text>
</comment>
<name>A0A100WIL5_MYCCR</name>